<dbReference type="AlphaFoldDB" id="A0A0C7QJM5"/>
<proteinExistence type="predicted"/>
<keyword evidence="2" id="KW-0808">Transferase</keyword>
<feature type="domain" description="N-acetyltransferase" evidence="1">
    <location>
        <begin position="575"/>
        <end position="721"/>
    </location>
</feature>
<dbReference type="SUPFAM" id="SSF55729">
    <property type="entry name" value="Acyl-CoA N-acyltransferases (Nat)"/>
    <property type="match status" value="1"/>
</dbReference>
<organism evidence="2 3">
    <name type="scientific">Paraclostridium sordellii</name>
    <name type="common">Clostridium sordellii</name>
    <dbReference type="NCBI Taxonomy" id="1505"/>
    <lineage>
        <taxon>Bacteria</taxon>
        <taxon>Bacillati</taxon>
        <taxon>Bacillota</taxon>
        <taxon>Clostridia</taxon>
        <taxon>Peptostreptococcales</taxon>
        <taxon>Peptostreptococcaceae</taxon>
        <taxon>Paraclostridium</taxon>
    </lineage>
</organism>
<dbReference type="EMBL" id="CEKZ01000003">
    <property type="protein sequence ID" value="CEQ03676.1"/>
    <property type="molecule type" value="Genomic_DNA"/>
</dbReference>
<dbReference type="RefSeq" id="WP_081014765.1">
    <property type="nucleotide sequence ID" value="NZ_CEKZ01000003.1"/>
</dbReference>
<dbReference type="InterPro" id="IPR016181">
    <property type="entry name" value="Acyl_CoA_acyltransferase"/>
</dbReference>
<gene>
    <name evidence="2" type="ORF">R28058_14091</name>
</gene>
<dbReference type="Gene3D" id="3.40.630.30">
    <property type="match status" value="1"/>
</dbReference>
<evidence type="ECO:0000313" key="3">
    <source>
        <dbReference type="Proteomes" id="UP000049127"/>
    </source>
</evidence>
<dbReference type="InterPro" id="IPR000182">
    <property type="entry name" value="GNAT_dom"/>
</dbReference>
<evidence type="ECO:0000313" key="2">
    <source>
        <dbReference type="EMBL" id="CEQ03676.1"/>
    </source>
</evidence>
<dbReference type="Pfam" id="PF13527">
    <property type="entry name" value="Acetyltransf_9"/>
    <property type="match status" value="1"/>
</dbReference>
<sequence>MKLKLDIYDSSFKHVKNNKTNKTISYTTISNLCVAKEEDFAFQVMLNSNEDFFCQLGDLNDIHYLGLNNKIRIELEVEESLKDSFKISFIGYIQDDNKDYIGDQILNQNYMYIEEEQLLWIDGKIPKTFNKDNIDIKLKAYYTKEYEKEKLIGEKSIKIEVLNYIVKSAKESEFFLDLWQHPCNWARYYEVPYYSEEHFYIIDNFLEKMSNLGQKVIDLIVTDYPWAGQRCYEVYENANNLFEMNIVKVFKKDRELVCDFSNLDRYIDLCFKHNINKEINLFGIIGNWDAFKFGSPLKDYKDAIRINYYNEDEKVFDYLEDKNDFAKYLKLLFDHLESRNLLGITKIIVDEPDNIEVFNENVDFIKKSSGKKELKFKCAIHHQEFFEKCNINIENLSLNTCELINNIDKLDEIKKELENKSGYLTWYSCCFPDKLNIFLESPLIESRLKGWFTYYFNLDGFLRWSYGIWPGDLFNNATYKKDKWKAGDMFLVYPGKDMKPMDSIRCRNLLFGIQDFNILKDMEDKLGKEEVYKEIENLLGKKSEMKFLGERKIKMNYSISHEKYIKLRKNLINRVNPRSAKPEEFEMVISLINKVFRDLRGHKPTMQQEFPLLLNKENIENMIVISKDNKIVSAVNYVIQDITVQGNNIKVAAIGAVCTDPDYEGNKYASTALDYVEDKMFKDRVDMVSISGTRTLYTRRKCSLVKNFNKYITYPKDKDINLEIKEYDKSYLNEIIKIYNKNSTRFLRTKKQFETLLESATIPWGNFTYKKLVVLRENKVIGYIILRIIDDETLKGEIREIYIDSKYNYEVVQYIANKYNLEYVTQSVHIKDFINQPNLFDEKELSYLDGSIKIINYENICKNLYGYFKQYVDTDFLNEIEFRTIDNKYIIKYKDEMLVIDDIDKLNKLFLEGSKVIENELKNLNNINEFVNSVFPINFVWTSNLNYQ</sequence>
<dbReference type="Pfam" id="PF13320">
    <property type="entry name" value="GH123_cat"/>
    <property type="match status" value="1"/>
</dbReference>
<dbReference type="GO" id="GO:0016747">
    <property type="term" value="F:acyltransferase activity, transferring groups other than amino-acyl groups"/>
    <property type="evidence" value="ECO:0007669"/>
    <property type="project" value="InterPro"/>
</dbReference>
<dbReference type="PROSITE" id="PS51186">
    <property type="entry name" value="GNAT"/>
    <property type="match status" value="1"/>
</dbReference>
<dbReference type="CDD" id="cd04301">
    <property type="entry name" value="NAT_SF"/>
    <property type="match status" value="1"/>
</dbReference>
<evidence type="ECO:0000259" key="1">
    <source>
        <dbReference type="PROSITE" id="PS51186"/>
    </source>
</evidence>
<protein>
    <submittedName>
        <fullName evidence="2">Acetyltransferase</fullName>
    </submittedName>
</protein>
<accession>A0A0C7QJM5</accession>
<dbReference type="OrthoDB" id="197680at2"/>
<name>A0A0C7QJM5_PARSO</name>
<dbReference type="InterPro" id="IPR025150">
    <property type="entry name" value="GH123_cat"/>
</dbReference>
<reference evidence="2 3" key="1">
    <citation type="submission" date="2015-01" db="EMBL/GenBank/DDBJ databases">
        <authorList>
            <person name="Aslett A.Martin."/>
            <person name="De Silva Nishadi"/>
        </authorList>
    </citation>
    <scope>NUCLEOTIDE SEQUENCE [LARGE SCALE GENOMIC DNA]</scope>
    <source>
        <strain evidence="2 3">R28058</strain>
    </source>
</reference>
<dbReference type="Proteomes" id="UP000049127">
    <property type="component" value="Unassembled WGS sequence"/>
</dbReference>